<feature type="compositionally biased region" description="Basic and acidic residues" evidence="1">
    <location>
        <begin position="124"/>
        <end position="136"/>
    </location>
</feature>
<feature type="region of interest" description="Disordered" evidence="1">
    <location>
        <begin position="106"/>
        <end position="143"/>
    </location>
</feature>
<evidence type="ECO:0000259" key="2">
    <source>
        <dbReference type="SMART" id="SM00507"/>
    </source>
</evidence>
<evidence type="ECO:0000313" key="3">
    <source>
        <dbReference type="EMBL" id="KKK50706.1"/>
    </source>
</evidence>
<gene>
    <name evidence="3" type="ORF">LCGC14_3122320</name>
</gene>
<accession>A0A0F8YRR0</accession>
<protein>
    <recommendedName>
        <fullName evidence="2">HNH nuclease domain-containing protein</fullName>
    </recommendedName>
</protein>
<comment type="caution">
    <text evidence="3">The sequence shown here is derived from an EMBL/GenBank/DDBJ whole genome shotgun (WGS) entry which is preliminary data.</text>
</comment>
<dbReference type="GO" id="GO:0004519">
    <property type="term" value="F:endonuclease activity"/>
    <property type="evidence" value="ECO:0007669"/>
    <property type="project" value="InterPro"/>
</dbReference>
<name>A0A0F8YRR0_9ZZZZ</name>
<reference evidence="3" key="1">
    <citation type="journal article" date="2015" name="Nature">
        <title>Complex archaea that bridge the gap between prokaryotes and eukaryotes.</title>
        <authorList>
            <person name="Spang A."/>
            <person name="Saw J.H."/>
            <person name="Jorgensen S.L."/>
            <person name="Zaremba-Niedzwiedzka K."/>
            <person name="Martijn J."/>
            <person name="Lind A.E."/>
            <person name="van Eijk R."/>
            <person name="Schleper C."/>
            <person name="Guy L."/>
            <person name="Ettema T.J."/>
        </authorList>
    </citation>
    <scope>NUCLEOTIDE SEQUENCE</scope>
</reference>
<dbReference type="GO" id="GO:0003676">
    <property type="term" value="F:nucleic acid binding"/>
    <property type="evidence" value="ECO:0007669"/>
    <property type="project" value="InterPro"/>
</dbReference>
<proteinExistence type="predicted"/>
<dbReference type="Pfam" id="PF01844">
    <property type="entry name" value="HNH"/>
    <property type="match status" value="1"/>
</dbReference>
<dbReference type="InterPro" id="IPR003615">
    <property type="entry name" value="HNH_nuc"/>
</dbReference>
<evidence type="ECO:0000256" key="1">
    <source>
        <dbReference type="SAM" id="MobiDB-lite"/>
    </source>
</evidence>
<sequence length="143" mass="15824">MTTTRVPTGQDLVCLVCRKQAQDIDHVVNRGMGGSKERDVPENKVPLCRECHDLKTVGRIETWIDKGGWEEYWYHWKRKGAEIWIHVPVEVSQRYKCLVLSDGTEAVARTPASSPDPLAPSPSAEKEEGDGGHDSGDGGIDTP</sequence>
<dbReference type="CDD" id="cd00085">
    <property type="entry name" value="HNHc"/>
    <property type="match status" value="1"/>
</dbReference>
<feature type="domain" description="HNH nuclease" evidence="2">
    <location>
        <begin position="2"/>
        <end position="53"/>
    </location>
</feature>
<feature type="non-terminal residue" evidence="3">
    <location>
        <position position="143"/>
    </location>
</feature>
<dbReference type="AlphaFoldDB" id="A0A0F8YRR0"/>
<dbReference type="SMART" id="SM00507">
    <property type="entry name" value="HNHc"/>
    <property type="match status" value="1"/>
</dbReference>
<dbReference type="EMBL" id="LAZR01067883">
    <property type="protein sequence ID" value="KKK50706.1"/>
    <property type="molecule type" value="Genomic_DNA"/>
</dbReference>
<dbReference type="GO" id="GO:0008270">
    <property type="term" value="F:zinc ion binding"/>
    <property type="evidence" value="ECO:0007669"/>
    <property type="project" value="InterPro"/>
</dbReference>
<dbReference type="InterPro" id="IPR002711">
    <property type="entry name" value="HNH"/>
</dbReference>
<organism evidence="3">
    <name type="scientific">marine sediment metagenome</name>
    <dbReference type="NCBI Taxonomy" id="412755"/>
    <lineage>
        <taxon>unclassified sequences</taxon>
        <taxon>metagenomes</taxon>
        <taxon>ecological metagenomes</taxon>
    </lineage>
</organism>
<dbReference type="Gene3D" id="1.10.30.50">
    <property type="match status" value="1"/>
</dbReference>